<dbReference type="InterPro" id="IPR037191">
    <property type="entry name" value="VPS9_dom_sf"/>
</dbReference>
<proteinExistence type="predicted"/>
<gene>
    <name evidence="3" type="ORF">M0811_07829</name>
</gene>
<evidence type="ECO:0000259" key="2">
    <source>
        <dbReference type="PROSITE" id="PS51205"/>
    </source>
</evidence>
<dbReference type="PANTHER" id="PTHR23101">
    <property type="entry name" value="RAB GDP/GTP EXCHANGE FACTOR"/>
    <property type="match status" value="1"/>
</dbReference>
<name>A0A9Q0RBZ3_ANAIG</name>
<dbReference type="SUPFAM" id="SSF109993">
    <property type="entry name" value="VPS9 domain"/>
    <property type="match status" value="1"/>
</dbReference>
<organism evidence="3 4">
    <name type="scientific">Anaeramoeba ignava</name>
    <name type="common">Anaerobic marine amoeba</name>
    <dbReference type="NCBI Taxonomy" id="1746090"/>
    <lineage>
        <taxon>Eukaryota</taxon>
        <taxon>Metamonada</taxon>
        <taxon>Anaeramoebidae</taxon>
        <taxon>Anaeramoeba</taxon>
    </lineage>
</organism>
<feature type="region of interest" description="Disordered" evidence="1">
    <location>
        <begin position="1"/>
        <end position="24"/>
    </location>
</feature>
<evidence type="ECO:0000256" key="1">
    <source>
        <dbReference type="SAM" id="MobiDB-lite"/>
    </source>
</evidence>
<reference evidence="3" key="1">
    <citation type="submission" date="2022-10" db="EMBL/GenBank/DDBJ databases">
        <title>Novel sulphate-reducing endosymbionts in the free-living metamonad Anaeramoeba.</title>
        <authorList>
            <person name="Jerlstrom-Hultqvist J."/>
            <person name="Cepicka I."/>
            <person name="Gallot-Lavallee L."/>
            <person name="Salas-Leiva D."/>
            <person name="Curtis B.A."/>
            <person name="Zahonova K."/>
            <person name="Pipaliya S."/>
            <person name="Dacks J."/>
            <person name="Roger A.J."/>
        </authorList>
    </citation>
    <scope>NUCLEOTIDE SEQUENCE</scope>
    <source>
        <strain evidence="3">BMAN</strain>
    </source>
</reference>
<dbReference type="Proteomes" id="UP001149090">
    <property type="component" value="Unassembled WGS sequence"/>
</dbReference>
<dbReference type="InterPro" id="IPR003123">
    <property type="entry name" value="VPS9"/>
</dbReference>
<feature type="domain" description="VPS9" evidence="2">
    <location>
        <begin position="180"/>
        <end position="328"/>
    </location>
</feature>
<accession>A0A9Q0RBZ3</accession>
<dbReference type="PANTHER" id="PTHR23101:SF104">
    <property type="entry name" value="PROTEIN SPRINT"/>
    <property type="match status" value="1"/>
</dbReference>
<evidence type="ECO:0000313" key="4">
    <source>
        <dbReference type="Proteomes" id="UP001149090"/>
    </source>
</evidence>
<dbReference type="PROSITE" id="PS51205">
    <property type="entry name" value="VPS9"/>
    <property type="match status" value="1"/>
</dbReference>
<dbReference type="Pfam" id="PF02204">
    <property type="entry name" value="VPS9"/>
    <property type="match status" value="1"/>
</dbReference>
<dbReference type="GO" id="GO:0005829">
    <property type="term" value="C:cytosol"/>
    <property type="evidence" value="ECO:0007669"/>
    <property type="project" value="TreeGrafter"/>
</dbReference>
<dbReference type="Gene3D" id="1.20.1050.80">
    <property type="entry name" value="VPS9 domain"/>
    <property type="match status" value="1"/>
</dbReference>
<protein>
    <recommendedName>
        <fullName evidence="2">VPS9 domain-containing protein</fullName>
    </recommendedName>
</protein>
<dbReference type="GO" id="GO:0016192">
    <property type="term" value="P:vesicle-mediated transport"/>
    <property type="evidence" value="ECO:0007669"/>
    <property type="project" value="InterPro"/>
</dbReference>
<dbReference type="OrthoDB" id="18687at2759"/>
<dbReference type="GO" id="GO:0005085">
    <property type="term" value="F:guanyl-nucleotide exchange factor activity"/>
    <property type="evidence" value="ECO:0007669"/>
    <property type="project" value="InterPro"/>
</dbReference>
<dbReference type="EMBL" id="JAPDFW010000068">
    <property type="protein sequence ID" value="KAJ5074786.1"/>
    <property type="molecule type" value="Genomic_DNA"/>
</dbReference>
<dbReference type="InterPro" id="IPR045046">
    <property type="entry name" value="Vps9-like"/>
</dbReference>
<dbReference type="GO" id="GO:0031267">
    <property type="term" value="F:small GTPase binding"/>
    <property type="evidence" value="ECO:0007669"/>
    <property type="project" value="TreeGrafter"/>
</dbReference>
<dbReference type="GO" id="GO:0030139">
    <property type="term" value="C:endocytic vesicle"/>
    <property type="evidence" value="ECO:0007669"/>
    <property type="project" value="TreeGrafter"/>
</dbReference>
<keyword evidence="4" id="KW-1185">Reference proteome</keyword>
<evidence type="ECO:0000313" key="3">
    <source>
        <dbReference type="EMBL" id="KAJ5074786.1"/>
    </source>
</evidence>
<sequence length="328" mass="39059">MKKKSTKNQSTNQSKNEKKDQPNQKLDLLLENQPKINKNFQIGTYLTCTLKLSELKDYPKKLIYLDIKCIRIIFAEKTEFITKFQKTTLQFLENYISFLQKKPIRNFATKTHPIRMFIDKLRTKIIKKHPFLIKYFQFTEKIDHIDCQEVLNYLVERCLERVVITPIHNPLITSFHLESIKEDYILDEKMKKLYKKPPQFFGVANKFLKINWESPIEILSQFRICKFPFEFLDILINTADRIYFTSKRQLETLSQLNLEENISKDDFSITADGFLPIFLYTLVQTKLSNLQTIQNFLLDLSDPRELSSEIGYYLTTYCSSLKFIRSYK</sequence>
<comment type="caution">
    <text evidence="3">The sequence shown here is derived from an EMBL/GenBank/DDBJ whole genome shotgun (WGS) entry which is preliminary data.</text>
</comment>
<dbReference type="AlphaFoldDB" id="A0A9Q0RBZ3"/>